<dbReference type="EMBL" id="AHKF01000048">
    <property type="protein sequence ID" value="EIA07101.1"/>
    <property type="molecule type" value="Genomic_DNA"/>
</dbReference>
<sequence length="39" mass="4719">MGVGIEIKHFKIFKEGIYFLRSKRNVERNTNIDVKFFDK</sequence>
<reference evidence="1 2" key="1">
    <citation type="journal article" date="2014" name="Acta Crystallogr. D">
        <title>Structure-based characterization and antifreeze properties of a hyperactive ice-binding protein from the Antarctic bacterium Flavobacterium frigoris PS1.</title>
        <authorList>
            <person name="Do H."/>
            <person name="Kim S.J."/>
            <person name="Kim H.J."/>
            <person name="Lee J.H."/>
        </authorList>
    </citation>
    <scope>NUCLEOTIDE SEQUENCE [LARGE SCALE GENOMIC DNA]</scope>
    <source>
        <strain evidence="1 2">PS1</strain>
    </source>
</reference>
<comment type="caution">
    <text evidence="1">The sequence shown here is derived from an EMBL/GenBank/DDBJ whole genome shotgun (WGS) entry which is preliminary data.</text>
</comment>
<name>H7FWM2_FLAFP</name>
<evidence type="ECO:0000313" key="2">
    <source>
        <dbReference type="Proteomes" id="UP000005566"/>
    </source>
</evidence>
<dbReference type="PATRIC" id="fig|1086011.3.peg.3491"/>
<protein>
    <submittedName>
        <fullName evidence="1">Uncharacterized protein</fullName>
    </submittedName>
</protein>
<proteinExistence type="predicted"/>
<accession>H7FWM2</accession>
<keyword evidence="2" id="KW-1185">Reference proteome</keyword>
<dbReference type="Proteomes" id="UP000005566">
    <property type="component" value="Unassembled WGS sequence"/>
</dbReference>
<organism evidence="1 2">
    <name type="scientific">Flavobacterium frigoris (strain PS1)</name>
    <dbReference type="NCBI Taxonomy" id="1086011"/>
    <lineage>
        <taxon>Bacteria</taxon>
        <taxon>Pseudomonadati</taxon>
        <taxon>Bacteroidota</taxon>
        <taxon>Flavobacteriia</taxon>
        <taxon>Flavobacteriales</taxon>
        <taxon>Flavobacteriaceae</taxon>
        <taxon>Flavobacterium</taxon>
    </lineage>
</organism>
<dbReference type="AlphaFoldDB" id="H7FWM2"/>
<evidence type="ECO:0000313" key="1">
    <source>
        <dbReference type="EMBL" id="EIA07101.1"/>
    </source>
</evidence>
<gene>
    <name evidence="1" type="ORF">HJ01_03566</name>
</gene>